<dbReference type="InterPro" id="IPR006679">
    <property type="entry name" value="Adenine_deam"/>
</dbReference>
<gene>
    <name evidence="6 9" type="primary">ade</name>
    <name evidence="9" type="ORF">CHH64_01700</name>
</gene>
<comment type="similarity">
    <text evidence="1 6">Belongs to the metallo-dependent hydrolases superfamily. Adenine deaminase family.</text>
</comment>
<dbReference type="GO" id="GO:0000034">
    <property type="term" value="F:adenine deaminase activity"/>
    <property type="evidence" value="ECO:0007669"/>
    <property type="project" value="UniProtKB-UniRule"/>
</dbReference>
<dbReference type="Pfam" id="PF13382">
    <property type="entry name" value="Adenine_deam_C"/>
    <property type="match status" value="1"/>
</dbReference>
<dbReference type="SUPFAM" id="SSF51556">
    <property type="entry name" value="Metallo-dependent hydrolases"/>
    <property type="match status" value="1"/>
</dbReference>
<dbReference type="CDD" id="cd01295">
    <property type="entry name" value="AdeC"/>
    <property type="match status" value="1"/>
</dbReference>
<proteinExistence type="inferred from homology"/>
<dbReference type="NCBIfam" id="TIGR01178">
    <property type="entry name" value="ade"/>
    <property type="match status" value="1"/>
</dbReference>
<dbReference type="GO" id="GO:0006146">
    <property type="term" value="P:adenine catabolic process"/>
    <property type="evidence" value="ECO:0007669"/>
    <property type="project" value="InterPro"/>
</dbReference>
<comment type="catalytic activity">
    <reaction evidence="5 6">
        <text>adenine + H2O + H(+) = hypoxanthine + NH4(+)</text>
        <dbReference type="Rhea" id="RHEA:23688"/>
        <dbReference type="ChEBI" id="CHEBI:15377"/>
        <dbReference type="ChEBI" id="CHEBI:15378"/>
        <dbReference type="ChEBI" id="CHEBI:16708"/>
        <dbReference type="ChEBI" id="CHEBI:17368"/>
        <dbReference type="ChEBI" id="CHEBI:28938"/>
        <dbReference type="EC" id="3.5.4.2"/>
    </reaction>
</comment>
<dbReference type="Gene3D" id="3.20.20.140">
    <property type="entry name" value="Metal-dependent hydrolases"/>
    <property type="match status" value="1"/>
</dbReference>
<evidence type="ECO:0000259" key="8">
    <source>
        <dbReference type="Pfam" id="PF13382"/>
    </source>
</evidence>
<evidence type="ECO:0000256" key="1">
    <source>
        <dbReference type="ARBA" id="ARBA00006773"/>
    </source>
</evidence>
<dbReference type="EMBL" id="NPBV01000002">
    <property type="protein sequence ID" value="PAD22451.1"/>
    <property type="molecule type" value="Genomic_DNA"/>
</dbReference>
<evidence type="ECO:0000259" key="7">
    <source>
        <dbReference type="Pfam" id="PF01979"/>
    </source>
</evidence>
<dbReference type="InterPro" id="IPR011059">
    <property type="entry name" value="Metal-dep_hydrolase_composite"/>
</dbReference>
<evidence type="ECO:0000256" key="5">
    <source>
        <dbReference type="ARBA" id="ARBA00047720"/>
    </source>
</evidence>
<name>A0A268AEA6_9BACI</name>
<dbReference type="EC" id="3.5.4.2" evidence="2 6"/>
<dbReference type="PANTHER" id="PTHR11113:SF2">
    <property type="entry name" value="ADENINE DEAMINASE"/>
    <property type="match status" value="1"/>
</dbReference>
<evidence type="ECO:0000256" key="2">
    <source>
        <dbReference type="ARBA" id="ARBA00012782"/>
    </source>
</evidence>
<accession>A0A268AEA6</accession>
<keyword evidence="4 6" id="KW-0464">Manganese</keyword>
<dbReference type="SUPFAM" id="SSF51338">
    <property type="entry name" value="Composite domain of metallo-dependent hydrolases"/>
    <property type="match status" value="1"/>
</dbReference>
<dbReference type="InterPro" id="IPR026912">
    <property type="entry name" value="Adenine_deam_C"/>
</dbReference>
<dbReference type="Pfam" id="PF01979">
    <property type="entry name" value="Amidohydro_1"/>
    <property type="match status" value="1"/>
</dbReference>
<dbReference type="AlphaFoldDB" id="A0A268AEA6"/>
<evidence type="ECO:0000256" key="3">
    <source>
        <dbReference type="ARBA" id="ARBA00022801"/>
    </source>
</evidence>
<dbReference type="PANTHER" id="PTHR11113">
    <property type="entry name" value="N-ACETYLGLUCOSAMINE-6-PHOSPHATE DEACETYLASE"/>
    <property type="match status" value="1"/>
</dbReference>
<comment type="cofactor">
    <cofactor evidence="6">
        <name>Mn(2+)</name>
        <dbReference type="ChEBI" id="CHEBI:29035"/>
    </cofactor>
</comment>
<comment type="caution">
    <text evidence="9">The sequence shown here is derived from an EMBL/GenBank/DDBJ whole genome shotgun (WGS) entry which is preliminary data.</text>
</comment>
<dbReference type="Gene3D" id="2.30.40.10">
    <property type="entry name" value="Urease, subunit C, domain 1"/>
    <property type="match status" value="1"/>
</dbReference>
<evidence type="ECO:0000313" key="9">
    <source>
        <dbReference type="EMBL" id="PAD22451.1"/>
    </source>
</evidence>
<keyword evidence="3 6" id="KW-0378">Hydrolase</keyword>
<evidence type="ECO:0000313" key="10">
    <source>
        <dbReference type="Proteomes" id="UP000216013"/>
    </source>
</evidence>
<organism evidence="9 10">
    <name type="scientific">Terribacillus saccharophilus</name>
    <dbReference type="NCBI Taxonomy" id="361277"/>
    <lineage>
        <taxon>Bacteria</taxon>
        <taxon>Bacillati</taxon>
        <taxon>Bacillota</taxon>
        <taxon>Bacilli</taxon>
        <taxon>Bacillales</taxon>
        <taxon>Bacillaceae</taxon>
        <taxon>Terribacillus</taxon>
    </lineage>
</organism>
<feature type="domain" description="Adenine deaminase C-terminal" evidence="8">
    <location>
        <begin position="426"/>
        <end position="592"/>
    </location>
</feature>
<dbReference type="Proteomes" id="UP000216013">
    <property type="component" value="Unassembled WGS sequence"/>
</dbReference>
<evidence type="ECO:0000256" key="4">
    <source>
        <dbReference type="ARBA" id="ARBA00023211"/>
    </source>
</evidence>
<dbReference type="HAMAP" id="MF_01518">
    <property type="entry name" value="Adenine_deamin"/>
    <property type="match status" value="1"/>
</dbReference>
<dbReference type="InterPro" id="IPR006680">
    <property type="entry name" value="Amidohydro-rel"/>
</dbReference>
<reference evidence="9 10" key="1">
    <citation type="submission" date="2017-07" db="EMBL/GenBank/DDBJ databases">
        <title>Isolation and whole genome analysis of endospore-forming bacteria from heroin.</title>
        <authorList>
            <person name="Kalinowski J."/>
            <person name="Ahrens B."/>
            <person name="Al-Dilaimi A."/>
            <person name="Winkler A."/>
            <person name="Wibberg D."/>
            <person name="Schleenbecker U."/>
            <person name="Ruckert C."/>
            <person name="Wolfel R."/>
            <person name="Grass G."/>
        </authorList>
    </citation>
    <scope>NUCLEOTIDE SEQUENCE [LARGE SCALE GENOMIC DNA]</scope>
    <source>
        <strain evidence="9 10">7528</strain>
    </source>
</reference>
<feature type="domain" description="Amidohydrolase-related" evidence="7">
    <location>
        <begin position="81"/>
        <end position="366"/>
    </location>
</feature>
<sequence>MNTVGKRTKLFEAAKRLGEVALGKRPADLIIRDGVLVNVFTGELLEHTDVVVSGDRIALVGKAVKEHEGPDTKVIEANGQYIVPGLIDGHMHVESTMLSVTEFSKAALAKGTTTVFMDPHEIANVFGIEGVRYMHEEGQQQPLKVYTTFPSCVPATDDLEDAGASLTVEDIQEGLTWENVQGLGEVMNFPGVVHGDSKMHGEIAETIKAGKTVTGHFPSEDPYALQAYIAAGVTSDHETIAKEDALAKLRAGLHVQIREGSAWRDVKEVIKVITEYNVDTRNISLVTDDVYPETLITKGHMNHVVRRAIEEGLDPVTAIQLATINSARYFHMENDIGSISAGKFADLLLIEDLQQMEASTVIADGTIQFEDGELQQAFPAYTYPDAVRSSVHLAREMKADDFLHRTDRSNGDVKVNVVKAIEGSARTEKITATLQVQDGAVQIDKEQDIIHLACIERHKGTGQISNVFVHGFHFQHGAVASTVAHDSHNLLVMGVDREDMAIAANRLAEIGGGLVAVRNGEVLAELPMPIAGLMSDQPLETVVEQVSNLVKAWENLGCSITDPIMTFSLIALAVIPEIRVTNRGLADVTTFELIDVVISD</sequence>
<evidence type="ECO:0000256" key="6">
    <source>
        <dbReference type="HAMAP-Rule" id="MF_01518"/>
    </source>
</evidence>
<dbReference type="InterPro" id="IPR032466">
    <property type="entry name" value="Metal_Hydrolase"/>
</dbReference>
<protein>
    <recommendedName>
        <fullName evidence="2 6">Adenine deaminase</fullName>
        <shortName evidence="6">Adenase</shortName>
        <shortName evidence="6">Adenine aminase</shortName>
        <ecNumber evidence="2 6">3.5.4.2</ecNumber>
    </recommendedName>
</protein>